<sequence length="88" mass="10206">MDWVESIVVCQEKVKFNLPDITRAHYKKAVEERTDIPFVCIPCEERVALQEDVSAEREEEVIDTQLDNDHVDPLNASVNYNEPEPEPH</sequence>
<evidence type="ECO:0000256" key="1">
    <source>
        <dbReference type="SAM" id="MobiDB-lite"/>
    </source>
</evidence>
<reference evidence="2" key="1">
    <citation type="journal article" date="2019" name="bioRxiv">
        <title>The Genome of the Zebra Mussel, Dreissena polymorpha: A Resource for Invasive Species Research.</title>
        <authorList>
            <person name="McCartney M.A."/>
            <person name="Auch B."/>
            <person name="Kono T."/>
            <person name="Mallez S."/>
            <person name="Zhang Y."/>
            <person name="Obille A."/>
            <person name="Becker A."/>
            <person name="Abrahante J.E."/>
            <person name="Garbe J."/>
            <person name="Badalamenti J.P."/>
            <person name="Herman A."/>
            <person name="Mangelson H."/>
            <person name="Liachko I."/>
            <person name="Sullivan S."/>
            <person name="Sone E.D."/>
            <person name="Koren S."/>
            <person name="Silverstein K.A.T."/>
            <person name="Beckman K.B."/>
            <person name="Gohl D.M."/>
        </authorList>
    </citation>
    <scope>NUCLEOTIDE SEQUENCE</scope>
    <source>
        <strain evidence="2">Duluth1</strain>
        <tissue evidence="2">Whole animal</tissue>
    </source>
</reference>
<evidence type="ECO:0000313" key="3">
    <source>
        <dbReference type="Proteomes" id="UP000828390"/>
    </source>
</evidence>
<accession>A0A9D3Y6H6</accession>
<proteinExistence type="predicted"/>
<feature type="region of interest" description="Disordered" evidence="1">
    <location>
        <begin position="52"/>
        <end position="88"/>
    </location>
</feature>
<reference evidence="2" key="2">
    <citation type="submission" date="2020-11" db="EMBL/GenBank/DDBJ databases">
        <authorList>
            <person name="McCartney M.A."/>
            <person name="Auch B."/>
            <person name="Kono T."/>
            <person name="Mallez S."/>
            <person name="Becker A."/>
            <person name="Gohl D.M."/>
            <person name="Silverstein K.A.T."/>
            <person name="Koren S."/>
            <person name="Bechman K.B."/>
            <person name="Herman A."/>
            <person name="Abrahante J.E."/>
            <person name="Garbe J."/>
        </authorList>
    </citation>
    <scope>NUCLEOTIDE SEQUENCE</scope>
    <source>
        <strain evidence="2">Duluth1</strain>
        <tissue evidence="2">Whole animal</tissue>
    </source>
</reference>
<organism evidence="2 3">
    <name type="scientific">Dreissena polymorpha</name>
    <name type="common">Zebra mussel</name>
    <name type="synonym">Mytilus polymorpha</name>
    <dbReference type="NCBI Taxonomy" id="45954"/>
    <lineage>
        <taxon>Eukaryota</taxon>
        <taxon>Metazoa</taxon>
        <taxon>Spiralia</taxon>
        <taxon>Lophotrochozoa</taxon>
        <taxon>Mollusca</taxon>
        <taxon>Bivalvia</taxon>
        <taxon>Autobranchia</taxon>
        <taxon>Heteroconchia</taxon>
        <taxon>Euheterodonta</taxon>
        <taxon>Imparidentia</taxon>
        <taxon>Neoheterodontei</taxon>
        <taxon>Myida</taxon>
        <taxon>Dreissenoidea</taxon>
        <taxon>Dreissenidae</taxon>
        <taxon>Dreissena</taxon>
    </lineage>
</organism>
<dbReference type="Proteomes" id="UP000828390">
    <property type="component" value="Unassembled WGS sequence"/>
</dbReference>
<keyword evidence="3" id="KW-1185">Reference proteome</keyword>
<comment type="caution">
    <text evidence="2">The sequence shown here is derived from an EMBL/GenBank/DDBJ whole genome shotgun (WGS) entry which is preliminary data.</text>
</comment>
<evidence type="ECO:0000313" key="2">
    <source>
        <dbReference type="EMBL" id="KAH3692763.1"/>
    </source>
</evidence>
<gene>
    <name evidence="2" type="ORF">DPMN_194515</name>
</gene>
<name>A0A9D3Y6H6_DREPO</name>
<protein>
    <submittedName>
        <fullName evidence="2">Uncharacterized protein</fullName>
    </submittedName>
</protein>
<dbReference type="EMBL" id="JAIWYP010000019">
    <property type="protein sequence ID" value="KAH3692763.1"/>
    <property type="molecule type" value="Genomic_DNA"/>
</dbReference>
<dbReference type="AlphaFoldDB" id="A0A9D3Y6H6"/>